<dbReference type="EMBL" id="JAKXMK010000038">
    <property type="protein sequence ID" value="MCH6171004.1"/>
    <property type="molecule type" value="Genomic_DNA"/>
</dbReference>
<name>A0ABS9TR34_9PSEU</name>
<dbReference type="SUPFAM" id="SSF53474">
    <property type="entry name" value="alpha/beta-Hydrolases"/>
    <property type="match status" value="1"/>
</dbReference>
<proteinExistence type="predicted"/>
<dbReference type="PANTHER" id="PTHR43798:SF33">
    <property type="entry name" value="HYDROLASE, PUTATIVE (AFU_ORTHOLOGUE AFUA_2G14860)-RELATED"/>
    <property type="match status" value="1"/>
</dbReference>
<dbReference type="InterPro" id="IPR029058">
    <property type="entry name" value="AB_hydrolase_fold"/>
</dbReference>
<dbReference type="Gene3D" id="3.40.50.1820">
    <property type="entry name" value="alpha/beta hydrolase"/>
    <property type="match status" value="1"/>
</dbReference>
<comment type="caution">
    <text evidence="3">The sequence shown here is derived from an EMBL/GenBank/DDBJ whole genome shotgun (WGS) entry which is preliminary data.</text>
</comment>
<feature type="region of interest" description="Disordered" evidence="1">
    <location>
        <begin position="319"/>
        <end position="344"/>
    </location>
</feature>
<dbReference type="Proteomes" id="UP001299970">
    <property type="component" value="Unassembled WGS sequence"/>
</dbReference>
<dbReference type="InterPro" id="IPR050266">
    <property type="entry name" value="AB_hydrolase_sf"/>
</dbReference>
<dbReference type="InterPro" id="IPR000073">
    <property type="entry name" value="AB_hydrolase_1"/>
</dbReference>
<evidence type="ECO:0000256" key="1">
    <source>
        <dbReference type="SAM" id="MobiDB-lite"/>
    </source>
</evidence>
<evidence type="ECO:0000313" key="3">
    <source>
        <dbReference type="EMBL" id="MCH6171004.1"/>
    </source>
</evidence>
<dbReference type="PRINTS" id="PR00412">
    <property type="entry name" value="EPOXHYDRLASE"/>
</dbReference>
<reference evidence="3 4" key="1">
    <citation type="submission" date="2022-03" db="EMBL/GenBank/DDBJ databases">
        <title>Pseudonocardia alaer sp. nov., a novel actinomycete isolated from reed forest soil.</title>
        <authorList>
            <person name="Wang L."/>
        </authorList>
    </citation>
    <scope>NUCLEOTIDE SEQUENCE [LARGE SCALE GENOMIC DNA]</scope>
    <source>
        <strain evidence="3 4">Y-16303</strain>
    </source>
</reference>
<gene>
    <name evidence="3" type="ORF">MMF94_35330</name>
</gene>
<dbReference type="PRINTS" id="PR00111">
    <property type="entry name" value="ABHYDROLASE"/>
</dbReference>
<organism evidence="3 4">
    <name type="scientific">Pseudonocardia alaniniphila</name>
    <dbReference type="NCBI Taxonomy" id="75291"/>
    <lineage>
        <taxon>Bacteria</taxon>
        <taxon>Bacillati</taxon>
        <taxon>Actinomycetota</taxon>
        <taxon>Actinomycetes</taxon>
        <taxon>Pseudonocardiales</taxon>
        <taxon>Pseudonocardiaceae</taxon>
        <taxon>Pseudonocardia</taxon>
    </lineage>
</organism>
<sequence length="344" mass="36607">MSTISAPCALYPRRQRGAPGRRAFAVPVTQREIVLHGQRVTFLEAGADCDGPVVVLLHGLASSSRTWSSVLPLLGRHAHVIAPDLLGHGQSAKPRTGDYSLGAYATELRDLLLTLGLDQATIVGHSFGGGVAMQFAHQFPEMTERLVLEASGGLGQGVTIALRAATLPGTPLLLRALSAITPPWLAKAVHWAMHALPTLNGPDLDGLASAFASFTDDGARGAFAQTVRGALDWSGQRLGGLERLYLLADVPVLLIGGNRDSVIPFQHTVSAHDLLPGSRLEIFDGAGHFPHTEQPRRFADLLAHFLITTHAAHSDLQSLRRRLQSSSPTGCEPPTEAERAARSS</sequence>
<evidence type="ECO:0000313" key="4">
    <source>
        <dbReference type="Proteomes" id="UP001299970"/>
    </source>
</evidence>
<dbReference type="Pfam" id="PF00561">
    <property type="entry name" value="Abhydrolase_1"/>
    <property type="match status" value="1"/>
</dbReference>
<dbReference type="InterPro" id="IPR000639">
    <property type="entry name" value="Epox_hydrolase-like"/>
</dbReference>
<dbReference type="GO" id="GO:0016787">
    <property type="term" value="F:hydrolase activity"/>
    <property type="evidence" value="ECO:0007669"/>
    <property type="project" value="UniProtKB-KW"/>
</dbReference>
<feature type="domain" description="AB hydrolase-1" evidence="2">
    <location>
        <begin position="52"/>
        <end position="293"/>
    </location>
</feature>
<dbReference type="PANTHER" id="PTHR43798">
    <property type="entry name" value="MONOACYLGLYCEROL LIPASE"/>
    <property type="match status" value="1"/>
</dbReference>
<evidence type="ECO:0000259" key="2">
    <source>
        <dbReference type="Pfam" id="PF00561"/>
    </source>
</evidence>
<accession>A0ABS9TR34</accession>
<dbReference type="RefSeq" id="WP_241041811.1">
    <property type="nucleotide sequence ID" value="NZ_BAAAJF010000029.1"/>
</dbReference>
<keyword evidence="3" id="KW-0378">Hydrolase</keyword>
<keyword evidence="4" id="KW-1185">Reference proteome</keyword>
<protein>
    <submittedName>
        <fullName evidence="3">Alpha/beta hydrolase</fullName>
    </submittedName>
</protein>